<keyword evidence="3" id="KW-1185">Reference proteome</keyword>
<organism evidence="2 3">
    <name type="scientific">Streptomyces broussonetiae</name>
    <dbReference type="NCBI Taxonomy" id="2686304"/>
    <lineage>
        <taxon>Bacteria</taxon>
        <taxon>Bacillati</taxon>
        <taxon>Actinomycetota</taxon>
        <taxon>Actinomycetes</taxon>
        <taxon>Kitasatosporales</taxon>
        <taxon>Streptomycetaceae</taxon>
        <taxon>Streptomyces</taxon>
    </lineage>
</organism>
<dbReference type="AlphaFoldDB" id="A0A6I6N820"/>
<evidence type="ECO:0000256" key="1">
    <source>
        <dbReference type="SAM" id="MobiDB-lite"/>
    </source>
</evidence>
<dbReference type="RefSeq" id="WP_158929065.1">
    <property type="nucleotide sequence ID" value="NZ_CP047020.1"/>
</dbReference>
<accession>A0A6I6N820</accession>
<feature type="region of interest" description="Disordered" evidence="1">
    <location>
        <begin position="15"/>
        <end position="47"/>
    </location>
</feature>
<name>A0A6I6N820_9ACTN</name>
<evidence type="ECO:0000313" key="2">
    <source>
        <dbReference type="EMBL" id="QHA09053.1"/>
    </source>
</evidence>
<dbReference type="Proteomes" id="UP000436138">
    <property type="component" value="Chromosome"/>
</dbReference>
<proteinExistence type="predicted"/>
<protein>
    <submittedName>
        <fullName evidence="2">Uncharacterized protein</fullName>
    </submittedName>
</protein>
<gene>
    <name evidence="2" type="ORF">GQF42_42770</name>
</gene>
<sequence>MTVSTRIAIIAVGDPSRHDAGAGRAVPSRLHGRGRESPFPPGTVLAE</sequence>
<evidence type="ECO:0000313" key="3">
    <source>
        <dbReference type="Proteomes" id="UP000436138"/>
    </source>
</evidence>
<dbReference type="EMBL" id="CP047020">
    <property type="protein sequence ID" value="QHA09053.1"/>
    <property type="molecule type" value="Genomic_DNA"/>
</dbReference>
<reference evidence="2 3" key="1">
    <citation type="submission" date="2019-12" db="EMBL/GenBank/DDBJ databases">
        <title>Streptomyces sp. strain T44 isolated from rhizosphere soil of Broussonetia papyrifera.</title>
        <authorList>
            <person name="Mo P."/>
        </authorList>
    </citation>
    <scope>NUCLEOTIDE SEQUENCE [LARGE SCALE GENOMIC DNA]</scope>
    <source>
        <strain evidence="2 3">T44</strain>
    </source>
</reference>
<dbReference type="KEGG" id="sbro:GQF42_42770"/>